<dbReference type="PANTHER" id="PTHR42903">
    <property type="entry name" value="INNER MEMBRANE PROTEIN YCCF"/>
    <property type="match status" value="1"/>
</dbReference>
<keyword evidence="5" id="KW-1185">Reference proteome</keyword>
<accession>A0A4P9XA47</accession>
<evidence type="ECO:0000256" key="1">
    <source>
        <dbReference type="SAM" id="MobiDB-lite"/>
    </source>
</evidence>
<dbReference type="GO" id="GO:0005886">
    <property type="term" value="C:plasma membrane"/>
    <property type="evidence" value="ECO:0007669"/>
    <property type="project" value="TreeGrafter"/>
</dbReference>
<keyword evidence="2" id="KW-1133">Transmembrane helix</keyword>
<name>A0A4P9XA47_9FUNG</name>
<dbReference type="Proteomes" id="UP000274922">
    <property type="component" value="Unassembled WGS sequence"/>
</dbReference>
<sequence length="261" mass="27729">MGNPAHEAGAAPSDLHHAADESKPLLCHEHGAVVDAVDDDASTLPPPPPYSLKHPSTDAADGSGAGSSGSSGSRRDPVRAAASAAGPPRLPDDEHDAEAGMRRGGHAAATSDDDDGVSQGSFARYARYRAQRLSRPDITTLDIVLNFAWILLGGIFVFTSYVVIGIHLCMSIIGIPAGIKVFEIAFFALLPFGRKIVVREPRDGLRTAADIVWLIMIGWQLALFHLLLAGVFALTVIGLPLAAEHYRLAQLVLFPFTKEIV</sequence>
<feature type="transmembrane region" description="Helical" evidence="2">
    <location>
        <begin position="164"/>
        <end position="190"/>
    </location>
</feature>
<dbReference type="OrthoDB" id="2128205at2759"/>
<dbReference type="InterPro" id="IPR052937">
    <property type="entry name" value="Inner_membrane_protein"/>
</dbReference>
<dbReference type="EMBL" id="ML014149">
    <property type="protein sequence ID" value="RKP02202.1"/>
    <property type="molecule type" value="Genomic_DNA"/>
</dbReference>
<keyword evidence="2" id="KW-0812">Transmembrane</keyword>
<evidence type="ECO:0000259" key="3">
    <source>
        <dbReference type="Pfam" id="PF03733"/>
    </source>
</evidence>
<feature type="domain" description="Inner membrane component" evidence="3">
    <location>
        <begin position="211"/>
        <end position="258"/>
    </location>
</feature>
<gene>
    <name evidence="4" type="ORF">CXG81DRAFT_18102</name>
</gene>
<feature type="transmembrane region" description="Helical" evidence="2">
    <location>
        <begin position="138"/>
        <end position="158"/>
    </location>
</feature>
<feature type="compositionally biased region" description="Basic and acidic residues" evidence="1">
    <location>
        <begin position="14"/>
        <end position="32"/>
    </location>
</feature>
<evidence type="ECO:0000313" key="4">
    <source>
        <dbReference type="EMBL" id="RKP02202.1"/>
    </source>
</evidence>
<organism evidence="4 5">
    <name type="scientific">Caulochytrium protostelioides</name>
    <dbReference type="NCBI Taxonomy" id="1555241"/>
    <lineage>
        <taxon>Eukaryota</taxon>
        <taxon>Fungi</taxon>
        <taxon>Fungi incertae sedis</taxon>
        <taxon>Chytridiomycota</taxon>
        <taxon>Chytridiomycota incertae sedis</taxon>
        <taxon>Chytridiomycetes</taxon>
        <taxon>Caulochytriales</taxon>
        <taxon>Caulochytriaceae</taxon>
        <taxon>Caulochytrium</taxon>
    </lineage>
</organism>
<evidence type="ECO:0000256" key="2">
    <source>
        <dbReference type="SAM" id="Phobius"/>
    </source>
</evidence>
<dbReference type="InterPro" id="IPR005185">
    <property type="entry name" value="YccF"/>
</dbReference>
<proteinExistence type="predicted"/>
<keyword evidence="2" id="KW-0472">Membrane</keyword>
<dbReference type="AlphaFoldDB" id="A0A4P9XA47"/>
<dbReference type="PANTHER" id="PTHR42903:SF1">
    <property type="entry name" value="INNER MEMBRANE PROTEIN YCCF"/>
    <property type="match status" value="1"/>
</dbReference>
<evidence type="ECO:0000313" key="5">
    <source>
        <dbReference type="Proteomes" id="UP000274922"/>
    </source>
</evidence>
<feature type="region of interest" description="Disordered" evidence="1">
    <location>
        <begin position="1"/>
        <end position="117"/>
    </location>
</feature>
<reference evidence="5" key="1">
    <citation type="journal article" date="2018" name="Nat. Microbiol.">
        <title>Leveraging single-cell genomics to expand the fungal tree of life.</title>
        <authorList>
            <person name="Ahrendt S.R."/>
            <person name="Quandt C.A."/>
            <person name="Ciobanu D."/>
            <person name="Clum A."/>
            <person name="Salamov A."/>
            <person name="Andreopoulos B."/>
            <person name="Cheng J.F."/>
            <person name="Woyke T."/>
            <person name="Pelin A."/>
            <person name="Henrissat B."/>
            <person name="Reynolds N.K."/>
            <person name="Benny G.L."/>
            <person name="Smith M.E."/>
            <person name="James T.Y."/>
            <person name="Grigoriev I.V."/>
        </authorList>
    </citation>
    <scope>NUCLEOTIDE SEQUENCE [LARGE SCALE GENOMIC DNA]</scope>
    <source>
        <strain evidence="5">ATCC 52028</strain>
    </source>
</reference>
<dbReference type="Pfam" id="PF03733">
    <property type="entry name" value="YccF"/>
    <property type="match status" value="2"/>
</dbReference>
<feature type="transmembrane region" description="Helical" evidence="2">
    <location>
        <begin position="211"/>
        <end position="237"/>
    </location>
</feature>
<feature type="domain" description="Inner membrane component" evidence="3">
    <location>
        <begin position="144"/>
        <end position="194"/>
    </location>
</feature>
<protein>
    <recommendedName>
        <fullName evidence="3">Inner membrane component domain-containing protein</fullName>
    </recommendedName>
</protein>